<gene>
    <name evidence="2" type="ORF">SAMN05443575_2617</name>
</gene>
<protein>
    <submittedName>
        <fullName evidence="2">Glyoxalase-like domain-containing protein</fullName>
    </submittedName>
</protein>
<organism evidence="2 3">
    <name type="scientific">Jatrophihabitans endophyticus</name>
    <dbReference type="NCBI Taxonomy" id="1206085"/>
    <lineage>
        <taxon>Bacteria</taxon>
        <taxon>Bacillati</taxon>
        <taxon>Actinomycetota</taxon>
        <taxon>Actinomycetes</taxon>
        <taxon>Jatrophihabitantales</taxon>
        <taxon>Jatrophihabitantaceae</taxon>
        <taxon>Jatrophihabitans</taxon>
    </lineage>
</organism>
<evidence type="ECO:0000259" key="1">
    <source>
        <dbReference type="Pfam" id="PF13468"/>
    </source>
</evidence>
<evidence type="ECO:0000313" key="3">
    <source>
        <dbReference type="Proteomes" id="UP000186132"/>
    </source>
</evidence>
<proteinExistence type="predicted"/>
<evidence type="ECO:0000313" key="2">
    <source>
        <dbReference type="EMBL" id="SHG71685.1"/>
    </source>
</evidence>
<accession>A0A1M5M337</accession>
<keyword evidence="3" id="KW-1185">Reference proteome</keyword>
<dbReference type="PANTHER" id="PTHR40265:SF1">
    <property type="entry name" value="GLYOXALASE-LIKE DOMAIN-CONTAINING PROTEIN"/>
    <property type="match status" value="1"/>
</dbReference>
<name>A0A1M5M337_9ACTN</name>
<dbReference type="Proteomes" id="UP000186132">
    <property type="component" value="Unassembled WGS sequence"/>
</dbReference>
<dbReference type="PANTHER" id="PTHR40265">
    <property type="entry name" value="BLL2707 PROTEIN"/>
    <property type="match status" value="1"/>
</dbReference>
<dbReference type="Gene3D" id="3.10.180.10">
    <property type="entry name" value="2,3-Dihydroxybiphenyl 1,2-Dioxygenase, domain 1"/>
    <property type="match status" value="1"/>
</dbReference>
<feature type="domain" description="Glyoxalase-like" evidence="1">
    <location>
        <begin position="6"/>
        <end position="167"/>
    </location>
</feature>
<dbReference type="STRING" id="1206085.SAMN05443575_2617"/>
<reference evidence="3" key="1">
    <citation type="submission" date="2016-11" db="EMBL/GenBank/DDBJ databases">
        <authorList>
            <person name="Varghese N."/>
            <person name="Submissions S."/>
        </authorList>
    </citation>
    <scope>NUCLEOTIDE SEQUENCE [LARGE SCALE GENOMIC DNA]</scope>
    <source>
        <strain evidence="3">DSM 45627</strain>
    </source>
</reference>
<dbReference type="EMBL" id="FQVU01000003">
    <property type="protein sequence ID" value="SHG71685.1"/>
    <property type="molecule type" value="Genomic_DNA"/>
</dbReference>
<dbReference type="InterPro" id="IPR025870">
    <property type="entry name" value="Glyoxalase-like_dom"/>
</dbReference>
<dbReference type="InterPro" id="IPR029068">
    <property type="entry name" value="Glyas_Bleomycin-R_OHBP_Dase"/>
</dbReference>
<dbReference type="Pfam" id="PF13468">
    <property type="entry name" value="Glyoxalase_3"/>
    <property type="match status" value="1"/>
</dbReference>
<sequence>MFGMRLDHLSYVAGPEGLASCMQRLGSTLGAAFTDGGLHPSFGTRNVVLPLADMCYLEIVAALDHPAVDRAPFGRAVRDRAAAGGGWLAWAIRVEDIAPFEQRLGRPAARGHRRRPDGFDLRWHQIGINDVTEDPQLPFFAEWDIPDTEHPAFGGSAIRLTGLEIAGVESVVDGYIGVSSRQPLDGIGVEWLSPFDGDHGVVAATFATPRGEVRID</sequence>
<dbReference type="AlphaFoldDB" id="A0A1M5M337"/>